<dbReference type="SMART" id="SM00220">
    <property type="entry name" value="S_TKc"/>
    <property type="match status" value="1"/>
</dbReference>
<gene>
    <name evidence="3" type="ORF">D8M04_16480</name>
</gene>
<dbReference type="OrthoDB" id="583109at2"/>
<evidence type="ECO:0000256" key="1">
    <source>
        <dbReference type="SAM" id="Phobius"/>
    </source>
</evidence>
<keyword evidence="3" id="KW-0418">Kinase</keyword>
<dbReference type="PANTHER" id="PTHR44167">
    <property type="entry name" value="OVARIAN-SPECIFIC SERINE/THREONINE-PROTEIN KINASE LOK-RELATED"/>
    <property type="match status" value="1"/>
</dbReference>
<dbReference type="Pfam" id="PF00069">
    <property type="entry name" value="Pkinase"/>
    <property type="match status" value="1"/>
</dbReference>
<keyword evidence="4" id="KW-1185">Reference proteome</keyword>
<keyword evidence="3" id="KW-0808">Transferase</keyword>
<reference evidence="3 4" key="1">
    <citation type="submission" date="2018-10" db="EMBL/GenBank/DDBJ databases">
        <title>Oceanobacillus sp. YLB-02 draft genome.</title>
        <authorList>
            <person name="Yu L."/>
        </authorList>
    </citation>
    <scope>NUCLEOTIDE SEQUENCE [LARGE SCALE GENOMIC DNA]</scope>
    <source>
        <strain evidence="3 4">YLB-02</strain>
    </source>
</reference>
<keyword evidence="1" id="KW-0812">Transmembrane</keyword>
<feature type="domain" description="Protein kinase" evidence="2">
    <location>
        <begin position="28"/>
        <end position="291"/>
    </location>
</feature>
<sequence>MKTQAHSKLESKLKTGTIIRGKWHQKNYRIHKKLGEGAIGTVYLCDVNGKLAALKISDKGTSMTLEVNVLKSLQQVQGSRLGPYLLDVDDWKSPSGKLYSFYVMEYVKGETITDFLKKHGSGWIGILLMQLLEDLERLHQSGWVFGDLKLDNLIVSSGQPRVRFVDVGGTTQLGRGIKEFTEFYDRGYWGMGTRRAEPSYDLFCLAMIMLHIYYPKRFVRGPHPEKILFKKLDLVKPLAPYREVLRGALTGKYRNSTEMKKELAKILHNRDRKTRRQNKTKKNMTAVSLYIELTSISFIAGGYYLLSVLIG</sequence>
<dbReference type="PANTHER" id="PTHR44167:SF24">
    <property type="entry name" value="SERINE_THREONINE-PROTEIN KINASE CHK2"/>
    <property type="match status" value="1"/>
</dbReference>
<protein>
    <submittedName>
        <fullName evidence="3">Protein kinase family protein</fullName>
    </submittedName>
</protein>
<name>A0A498D314_9BACI</name>
<dbReference type="EMBL" id="RCHR01000007">
    <property type="protein sequence ID" value="RLL41670.1"/>
    <property type="molecule type" value="Genomic_DNA"/>
</dbReference>
<organism evidence="3 4">
    <name type="scientific">Oceanobacillus piezotolerans</name>
    <dbReference type="NCBI Taxonomy" id="2448030"/>
    <lineage>
        <taxon>Bacteria</taxon>
        <taxon>Bacillati</taxon>
        <taxon>Bacillota</taxon>
        <taxon>Bacilli</taxon>
        <taxon>Bacillales</taxon>
        <taxon>Bacillaceae</taxon>
        <taxon>Oceanobacillus</taxon>
    </lineage>
</organism>
<evidence type="ECO:0000259" key="2">
    <source>
        <dbReference type="PROSITE" id="PS50011"/>
    </source>
</evidence>
<comment type="caution">
    <text evidence="3">The sequence shown here is derived from an EMBL/GenBank/DDBJ whole genome shotgun (WGS) entry which is preliminary data.</text>
</comment>
<feature type="transmembrane region" description="Helical" evidence="1">
    <location>
        <begin position="285"/>
        <end position="306"/>
    </location>
</feature>
<evidence type="ECO:0000313" key="3">
    <source>
        <dbReference type="EMBL" id="RLL41670.1"/>
    </source>
</evidence>
<dbReference type="AlphaFoldDB" id="A0A498D314"/>
<dbReference type="GO" id="GO:0004674">
    <property type="term" value="F:protein serine/threonine kinase activity"/>
    <property type="evidence" value="ECO:0007669"/>
    <property type="project" value="TreeGrafter"/>
</dbReference>
<dbReference type="InterPro" id="IPR000719">
    <property type="entry name" value="Prot_kinase_dom"/>
</dbReference>
<dbReference type="Gene3D" id="1.10.510.10">
    <property type="entry name" value="Transferase(Phosphotransferase) domain 1"/>
    <property type="match status" value="1"/>
</dbReference>
<accession>A0A498D314</accession>
<keyword evidence="1" id="KW-1133">Transmembrane helix</keyword>
<keyword evidence="1" id="KW-0472">Membrane</keyword>
<dbReference type="PROSITE" id="PS50011">
    <property type="entry name" value="PROTEIN_KINASE_DOM"/>
    <property type="match status" value="1"/>
</dbReference>
<dbReference type="RefSeq" id="WP_121524511.1">
    <property type="nucleotide sequence ID" value="NZ_RCHR01000007.1"/>
</dbReference>
<proteinExistence type="predicted"/>
<dbReference type="SUPFAM" id="SSF56112">
    <property type="entry name" value="Protein kinase-like (PK-like)"/>
    <property type="match status" value="1"/>
</dbReference>
<dbReference type="GO" id="GO:0005524">
    <property type="term" value="F:ATP binding"/>
    <property type="evidence" value="ECO:0007669"/>
    <property type="project" value="InterPro"/>
</dbReference>
<evidence type="ECO:0000313" key="4">
    <source>
        <dbReference type="Proteomes" id="UP000270219"/>
    </source>
</evidence>
<dbReference type="InterPro" id="IPR011009">
    <property type="entry name" value="Kinase-like_dom_sf"/>
</dbReference>
<dbReference type="Proteomes" id="UP000270219">
    <property type="component" value="Unassembled WGS sequence"/>
</dbReference>